<keyword evidence="3" id="KW-1185">Reference proteome</keyword>
<dbReference type="EMBL" id="NFZW01000001">
    <property type="protein sequence ID" value="RFA39599.1"/>
    <property type="molecule type" value="Genomic_DNA"/>
</dbReference>
<feature type="signal peptide" evidence="1">
    <location>
        <begin position="1"/>
        <end position="22"/>
    </location>
</feature>
<protein>
    <recommendedName>
        <fullName evidence="4">Transporter</fullName>
    </recommendedName>
</protein>
<keyword evidence="1" id="KW-0732">Signal</keyword>
<dbReference type="RefSeq" id="WP_116300433.1">
    <property type="nucleotide sequence ID" value="NZ_NFZV01000001.1"/>
</dbReference>
<comment type="caution">
    <text evidence="2">The sequence shown here is derived from an EMBL/GenBank/DDBJ whole genome shotgun (WGS) entry which is preliminary data.</text>
</comment>
<reference evidence="3" key="1">
    <citation type="submission" date="2017-05" db="EMBL/GenBank/DDBJ databases">
        <authorList>
            <person name="Sharma S."/>
            <person name="Sidhu C."/>
            <person name="Pinnaka A.K."/>
        </authorList>
    </citation>
    <scope>NUCLEOTIDE SEQUENCE [LARGE SCALE GENOMIC DNA]</scope>
    <source>
        <strain evidence="3">AK93</strain>
    </source>
</reference>
<evidence type="ECO:0000313" key="2">
    <source>
        <dbReference type="EMBL" id="RFA39599.1"/>
    </source>
</evidence>
<proteinExistence type="predicted"/>
<name>A0A3E0X1Q9_9GAMM</name>
<accession>A0A3E0X1Q9</accession>
<dbReference type="OrthoDB" id="5297564at2"/>
<evidence type="ECO:0000256" key="1">
    <source>
        <dbReference type="SAM" id="SignalP"/>
    </source>
</evidence>
<evidence type="ECO:0008006" key="4">
    <source>
        <dbReference type="Google" id="ProtNLM"/>
    </source>
</evidence>
<gene>
    <name evidence="2" type="ORF">CAL65_02245</name>
</gene>
<sequence length="342" mass="37376">MRKLIANGIWLTVAVSTSMAVADVGSEARVADPALRHQGPTVLTPRGSLVFEPGLQFTHSSGTDVAIEGYTVVPAVLVGLINVSESQRDTLTASATLRYGLFHRLEVEARVPYVYKKEAVRERDIFDGSSNDIVRDSSGQGVGDVEFALRYQLNSPQSGGAFYLANLRVKTRTGTDPFEVDRIRLYADTGDGDRVFVGEVYEEQPTGSGFRSFQPSLSFVYPTEPAVMFGSVSYLWNVERDVSGHGRIDPGDALGFNYGMGFGINAQTSFNLGYDHSIVFKTRRDDDAGLDAVFDRFHVGSLLFGLSHRLSPRTRLNVSLALGVTENAPDVQVGLRLPVTLW</sequence>
<dbReference type="AlphaFoldDB" id="A0A3E0X1Q9"/>
<organism evidence="2 3">
    <name type="scientific">Alkalilimnicola ehrlichii</name>
    <dbReference type="NCBI Taxonomy" id="351052"/>
    <lineage>
        <taxon>Bacteria</taxon>
        <taxon>Pseudomonadati</taxon>
        <taxon>Pseudomonadota</taxon>
        <taxon>Gammaproteobacteria</taxon>
        <taxon>Chromatiales</taxon>
        <taxon>Ectothiorhodospiraceae</taxon>
        <taxon>Alkalilimnicola</taxon>
    </lineage>
</organism>
<dbReference type="Proteomes" id="UP000256763">
    <property type="component" value="Unassembled WGS sequence"/>
</dbReference>
<feature type="chain" id="PRO_5017644761" description="Transporter" evidence="1">
    <location>
        <begin position="23"/>
        <end position="342"/>
    </location>
</feature>
<evidence type="ECO:0000313" key="3">
    <source>
        <dbReference type="Proteomes" id="UP000256763"/>
    </source>
</evidence>